<evidence type="ECO:0000256" key="2">
    <source>
        <dbReference type="SAM" id="MobiDB-lite"/>
    </source>
</evidence>
<evidence type="ECO:0000256" key="1">
    <source>
        <dbReference type="SAM" id="Coils"/>
    </source>
</evidence>
<feature type="coiled-coil region" evidence="1">
    <location>
        <begin position="141"/>
        <end position="189"/>
    </location>
</feature>
<feature type="region of interest" description="Disordered" evidence="2">
    <location>
        <begin position="95"/>
        <end position="120"/>
    </location>
</feature>
<accession>A0A397V6H9</accession>
<gene>
    <name evidence="3" type="ORF">C2G38_2039816</name>
</gene>
<evidence type="ECO:0000313" key="4">
    <source>
        <dbReference type="Proteomes" id="UP000266673"/>
    </source>
</evidence>
<evidence type="ECO:0000313" key="3">
    <source>
        <dbReference type="EMBL" id="RIB14886.1"/>
    </source>
</evidence>
<keyword evidence="1" id="KW-0175">Coiled coil</keyword>
<dbReference type="Proteomes" id="UP000266673">
    <property type="component" value="Unassembled WGS sequence"/>
</dbReference>
<feature type="compositionally biased region" description="Acidic residues" evidence="2">
    <location>
        <begin position="99"/>
        <end position="108"/>
    </location>
</feature>
<protein>
    <submittedName>
        <fullName evidence="3">Uncharacterized protein</fullName>
    </submittedName>
</protein>
<dbReference type="AlphaFoldDB" id="A0A397V6H9"/>
<proteinExistence type="predicted"/>
<organism evidence="3 4">
    <name type="scientific">Gigaspora rosea</name>
    <dbReference type="NCBI Taxonomy" id="44941"/>
    <lineage>
        <taxon>Eukaryota</taxon>
        <taxon>Fungi</taxon>
        <taxon>Fungi incertae sedis</taxon>
        <taxon>Mucoromycota</taxon>
        <taxon>Glomeromycotina</taxon>
        <taxon>Glomeromycetes</taxon>
        <taxon>Diversisporales</taxon>
        <taxon>Gigasporaceae</taxon>
        <taxon>Gigaspora</taxon>
    </lineage>
</organism>
<dbReference type="OrthoDB" id="2435337at2759"/>
<reference evidence="3 4" key="1">
    <citation type="submission" date="2018-06" db="EMBL/GenBank/DDBJ databases">
        <title>Comparative genomics reveals the genomic features of Rhizophagus irregularis, R. cerebriforme, R. diaphanum and Gigaspora rosea, and their symbiotic lifestyle signature.</title>
        <authorList>
            <person name="Morin E."/>
            <person name="San Clemente H."/>
            <person name="Chen E.C.H."/>
            <person name="De La Providencia I."/>
            <person name="Hainaut M."/>
            <person name="Kuo A."/>
            <person name="Kohler A."/>
            <person name="Murat C."/>
            <person name="Tang N."/>
            <person name="Roy S."/>
            <person name="Loubradou J."/>
            <person name="Henrissat B."/>
            <person name="Grigoriev I.V."/>
            <person name="Corradi N."/>
            <person name="Roux C."/>
            <person name="Martin F.M."/>
        </authorList>
    </citation>
    <scope>NUCLEOTIDE SEQUENCE [LARGE SCALE GENOMIC DNA]</scope>
    <source>
        <strain evidence="3 4">DAOM 194757</strain>
    </source>
</reference>
<keyword evidence="4" id="KW-1185">Reference proteome</keyword>
<comment type="caution">
    <text evidence="3">The sequence shown here is derived from an EMBL/GenBank/DDBJ whole genome shotgun (WGS) entry which is preliminary data.</text>
</comment>
<sequence>MFFIVATSQRQAAEELECIFANLVNNYGNIGLKSCNPDSRSRRHADGPKPVRRLALFHPYIPELANLSLASHSLCSRHYMQIVINNHFYELLSGSYPDQESDEDQEESQENKRARLDTNKDYPTAGYANLTFELDKTKEFLELAQLENEQKSQLIVELQARIERMQQYLENQKKEVEGLKKLLQSAYDNINMSRNLYEEQCKNNEVLIEQ</sequence>
<name>A0A397V6H9_9GLOM</name>
<dbReference type="EMBL" id="QKWP01000787">
    <property type="protein sequence ID" value="RIB14886.1"/>
    <property type="molecule type" value="Genomic_DNA"/>
</dbReference>
<feature type="compositionally biased region" description="Basic and acidic residues" evidence="2">
    <location>
        <begin position="109"/>
        <end position="120"/>
    </location>
</feature>